<keyword evidence="5 8" id="KW-0472">Membrane</keyword>
<feature type="domain" description="G-protein coupled receptors family 1 profile" evidence="9">
    <location>
        <begin position="80"/>
        <end position="158"/>
    </location>
</feature>
<protein>
    <submittedName>
        <fullName evidence="10">SJCHGC07359 protein</fullName>
    </submittedName>
</protein>
<evidence type="ECO:0000256" key="8">
    <source>
        <dbReference type="SAM" id="Phobius"/>
    </source>
</evidence>
<dbReference type="PRINTS" id="PR00237">
    <property type="entry name" value="GPCRRHODOPSN"/>
</dbReference>
<dbReference type="PANTHER" id="PTHR24235">
    <property type="entry name" value="NEUROPEPTIDE Y RECEPTOR"/>
    <property type="match status" value="1"/>
</dbReference>
<keyword evidence="6" id="KW-0675">Receptor</keyword>
<dbReference type="PANTHER" id="PTHR24235:SF29">
    <property type="entry name" value="GH23382P"/>
    <property type="match status" value="1"/>
</dbReference>
<dbReference type="GO" id="GO:0043005">
    <property type="term" value="C:neuron projection"/>
    <property type="evidence" value="ECO:0007669"/>
    <property type="project" value="TreeGrafter"/>
</dbReference>
<keyword evidence="4" id="KW-0297">G-protein coupled receptor</keyword>
<evidence type="ECO:0000256" key="3">
    <source>
        <dbReference type="ARBA" id="ARBA00022989"/>
    </source>
</evidence>
<keyword evidence="7" id="KW-0807">Transducer</keyword>
<reference evidence="10" key="2">
    <citation type="journal article" date="2006" name="PLoS Pathog.">
        <title>New perspectives on host-parasite interplay by comparative transcriptomic and proteomic analyses of Schistosoma japonicum.</title>
        <authorList>
            <person name="Liu F."/>
            <person name="Lu J."/>
            <person name="Hu W."/>
            <person name="Wang S.Y."/>
            <person name="Cui S.J."/>
            <person name="Chi M."/>
            <person name="Yan Q."/>
            <person name="Wang X.R."/>
            <person name="Song H.D."/>
            <person name="Xu X.N."/>
            <person name="Wang J.J."/>
            <person name="Zhang X.L."/>
            <person name="Zhang X."/>
            <person name="Wang Z.Q."/>
            <person name="Xue C.L."/>
            <person name="Brindley P.J."/>
            <person name="McManus D.P."/>
            <person name="Yang P.Y."/>
            <person name="Feng Z."/>
            <person name="Chen Z."/>
            <person name="Han Z.G."/>
        </authorList>
    </citation>
    <scope>NUCLEOTIDE SEQUENCE</scope>
</reference>
<evidence type="ECO:0000259" key="9">
    <source>
        <dbReference type="PROSITE" id="PS50262"/>
    </source>
</evidence>
<reference evidence="10" key="1">
    <citation type="submission" date="2004-11" db="EMBL/GenBank/DDBJ databases">
        <title>The full-length cDNA sequences of Schistosoma japonicum genes.</title>
        <authorList>
            <person name="Han Z."/>
        </authorList>
    </citation>
    <scope>NUCLEOTIDE SEQUENCE</scope>
</reference>
<dbReference type="GO" id="GO:0005886">
    <property type="term" value="C:plasma membrane"/>
    <property type="evidence" value="ECO:0007669"/>
    <property type="project" value="TreeGrafter"/>
</dbReference>
<dbReference type="Gene3D" id="1.20.1070.10">
    <property type="entry name" value="Rhodopsin 7-helix transmembrane proteins"/>
    <property type="match status" value="1"/>
</dbReference>
<dbReference type="InterPro" id="IPR000276">
    <property type="entry name" value="GPCR_Rhodpsn"/>
</dbReference>
<dbReference type="GO" id="GO:0042923">
    <property type="term" value="F:neuropeptide binding"/>
    <property type="evidence" value="ECO:0007669"/>
    <property type="project" value="TreeGrafter"/>
</dbReference>
<dbReference type="GO" id="GO:0008188">
    <property type="term" value="F:neuropeptide receptor activity"/>
    <property type="evidence" value="ECO:0007669"/>
    <property type="project" value="TreeGrafter"/>
</dbReference>
<comment type="subcellular location">
    <subcellularLocation>
        <location evidence="1">Membrane</location>
        <topology evidence="1">Multi-pass membrane protein</topology>
    </subcellularLocation>
</comment>
<dbReference type="Pfam" id="PF00001">
    <property type="entry name" value="7tm_1"/>
    <property type="match status" value="1"/>
</dbReference>
<evidence type="ECO:0000256" key="2">
    <source>
        <dbReference type="ARBA" id="ARBA00022692"/>
    </source>
</evidence>
<sequence>MILNIQLINSIQGYILILQSIIPCKAFINFYMEEEIKQKINFQQDIYQTNFTFDVAKEILPVKLLIITLYSFITLMGVTGNLLVVWVVLRVKLLQTITNIFIANLAVSDILMSLVATPFTPLSLYMSNWTLPEAVCKLLPTTMGVSVYVSTLTSMAML</sequence>
<evidence type="ECO:0000256" key="4">
    <source>
        <dbReference type="ARBA" id="ARBA00023040"/>
    </source>
</evidence>
<accession>Q5DGI8</accession>
<dbReference type="SUPFAM" id="SSF81321">
    <property type="entry name" value="Family A G protein-coupled receptor-like"/>
    <property type="match status" value="1"/>
</dbReference>
<feature type="transmembrane region" description="Helical" evidence="8">
    <location>
        <begin position="101"/>
        <end position="126"/>
    </location>
</feature>
<evidence type="ECO:0000256" key="5">
    <source>
        <dbReference type="ARBA" id="ARBA00023136"/>
    </source>
</evidence>
<name>Q5DGI8_SCHJA</name>
<dbReference type="PROSITE" id="PS50262">
    <property type="entry name" value="G_PROTEIN_RECEP_F1_2"/>
    <property type="match status" value="1"/>
</dbReference>
<organism evidence="10">
    <name type="scientific">Schistosoma japonicum</name>
    <name type="common">Blood fluke</name>
    <dbReference type="NCBI Taxonomy" id="6182"/>
    <lineage>
        <taxon>Eukaryota</taxon>
        <taxon>Metazoa</taxon>
        <taxon>Spiralia</taxon>
        <taxon>Lophotrochozoa</taxon>
        <taxon>Platyhelminthes</taxon>
        <taxon>Trematoda</taxon>
        <taxon>Digenea</taxon>
        <taxon>Strigeidida</taxon>
        <taxon>Schistosomatoidea</taxon>
        <taxon>Schistosomatidae</taxon>
        <taxon>Schistosoma</taxon>
    </lineage>
</organism>
<keyword evidence="2 8" id="KW-0812">Transmembrane</keyword>
<evidence type="ECO:0000313" key="10">
    <source>
        <dbReference type="EMBL" id="AAW25068.1"/>
    </source>
</evidence>
<evidence type="ECO:0000256" key="7">
    <source>
        <dbReference type="ARBA" id="ARBA00023224"/>
    </source>
</evidence>
<dbReference type="EMBL" id="AY813336">
    <property type="protein sequence ID" value="AAW25068.1"/>
    <property type="molecule type" value="mRNA"/>
</dbReference>
<dbReference type="AlphaFoldDB" id="Q5DGI8"/>
<proteinExistence type="evidence at transcript level"/>
<evidence type="ECO:0000256" key="1">
    <source>
        <dbReference type="ARBA" id="ARBA00004141"/>
    </source>
</evidence>
<feature type="transmembrane region" description="Helical" evidence="8">
    <location>
        <begin position="64"/>
        <end position="89"/>
    </location>
</feature>
<dbReference type="InterPro" id="IPR017452">
    <property type="entry name" value="GPCR_Rhodpsn_7TM"/>
</dbReference>
<keyword evidence="3 8" id="KW-1133">Transmembrane helix</keyword>
<evidence type="ECO:0000256" key="6">
    <source>
        <dbReference type="ARBA" id="ARBA00023170"/>
    </source>
</evidence>